<dbReference type="EMBL" id="JAENHP010000014">
    <property type="protein sequence ID" value="MBM2620387.1"/>
    <property type="molecule type" value="Genomic_DNA"/>
</dbReference>
<dbReference type="PANTHER" id="PTHR48097:SF5">
    <property type="entry name" value="LOW SPECIFICITY L-THREONINE ALDOLASE"/>
    <property type="match status" value="1"/>
</dbReference>
<dbReference type="Gene3D" id="3.40.640.10">
    <property type="entry name" value="Type I PLP-dependent aspartate aminotransferase-like (Major domain)"/>
    <property type="match status" value="1"/>
</dbReference>
<dbReference type="SUPFAM" id="SSF53383">
    <property type="entry name" value="PLP-dependent transferases"/>
    <property type="match status" value="1"/>
</dbReference>
<accession>A0ABS2AKL3</accession>
<dbReference type="InterPro" id="IPR001597">
    <property type="entry name" value="ArAA_b-elim_lyase/Thr_aldolase"/>
</dbReference>
<evidence type="ECO:0000313" key="6">
    <source>
        <dbReference type="Proteomes" id="UP000632138"/>
    </source>
</evidence>
<evidence type="ECO:0000256" key="3">
    <source>
        <dbReference type="ARBA" id="ARBA00022898"/>
    </source>
</evidence>
<feature type="domain" description="Aromatic amino acid beta-eliminating lyase/threonine aldolase" evidence="4">
    <location>
        <begin position="14"/>
        <end position="299"/>
    </location>
</feature>
<evidence type="ECO:0000256" key="2">
    <source>
        <dbReference type="ARBA" id="ARBA00006966"/>
    </source>
</evidence>
<dbReference type="PANTHER" id="PTHR48097">
    <property type="entry name" value="L-THREONINE ALDOLASE-RELATED"/>
    <property type="match status" value="1"/>
</dbReference>
<dbReference type="Pfam" id="PF01212">
    <property type="entry name" value="Beta_elim_lyase"/>
    <property type="match status" value="1"/>
</dbReference>
<keyword evidence="6" id="KW-1185">Reference proteome</keyword>
<protein>
    <submittedName>
        <fullName evidence="5">Threonine aldolase</fullName>
    </submittedName>
</protein>
<sequence>MRGVTMHDADLRGFASDNYSGVHPEILAALAAANGGHQVSYGGDVYTERLQEVCRRHFGPEARAYPVLTGTGANVLALQAACDRWAAVICAESAHLHVDEGGAPEKVAGLKLLTVPALDGKLTIDAIRREARDFDDEHRAQPQVISLAQGTELGTVYTPDEIRAIAEFGHARNMLVHLDGARLANAAAHLGLPLRALTTDAGVDVLSLGGTKNGMLLGEAVVILNPAAGRGVHRLRKSSMQLASKMRFISAQLLALFEGDLWLRNATHANTMATLLHERIRGLPGLDVLYPVQMNAVFVSLPEPASAVLHQQFHFYDWAGSGTQARWMTSFDTTPGDIRNLSAAVAKALKQ</sequence>
<evidence type="ECO:0000259" key="4">
    <source>
        <dbReference type="Pfam" id="PF01212"/>
    </source>
</evidence>
<dbReference type="InterPro" id="IPR015422">
    <property type="entry name" value="PyrdxlP-dep_Trfase_small"/>
</dbReference>
<proteinExistence type="inferred from homology"/>
<dbReference type="Gene3D" id="3.90.1150.10">
    <property type="entry name" value="Aspartate Aminotransferase, domain 1"/>
    <property type="match status" value="1"/>
</dbReference>
<keyword evidence="3" id="KW-0663">Pyridoxal phosphate</keyword>
<comment type="similarity">
    <text evidence="2">Belongs to the threonine aldolase family.</text>
</comment>
<organism evidence="5 6">
    <name type="scientific">Paractinoplanes ovalisporus</name>
    <dbReference type="NCBI Taxonomy" id="2810368"/>
    <lineage>
        <taxon>Bacteria</taxon>
        <taxon>Bacillati</taxon>
        <taxon>Actinomycetota</taxon>
        <taxon>Actinomycetes</taxon>
        <taxon>Micromonosporales</taxon>
        <taxon>Micromonosporaceae</taxon>
        <taxon>Paractinoplanes</taxon>
    </lineage>
</organism>
<comment type="caution">
    <text evidence="5">The sequence shown here is derived from an EMBL/GenBank/DDBJ whole genome shotgun (WGS) entry which is preliminary data.</text>
</comment>
<reference evidence="5 6" key="1">
    <citation type="submission" date="2021-01" db="EMBL/GenBank/DDBJ databases">
        <title>Actinoplanes sp. nov. LDG1-06 isolated from lichen.</title>
        <authorList>
            <person name="Saeng-In P."/>
            <person name="Phongsopitanun W."/>
            <person name="Kanchanasin P."/>
            <person name="Yuki M."/>
            <person name="Kudo T."/>
            <person name="Ohkuma M."/>
            <person name="Tanasupawat S."/>
        </authorList>
    </citation>
    <scope>NUCLEOTIDE SEQUENCE [LARGE SCALE GENOMIC DNA]</scope>
    <source>
        <strain evidence="5 6">LDG1-06</strain>
    </source>
</reference>
<evidence type="ECO:0000313" key="5">
    <source>
        <dbReference type="EMBL" id="MBM2620387.1"/>
    </source>
</evidence>
<dbReference type="InterPro" id="IPR015421">
    <property type="entry name" value="PyrdxlP-dep_Trfase_major"/>
</dbReference>
<comment type="cofactor">
    <cofactor evidence="1">
        <name>pyridoxal 5'-phosphate</name>
        <dbReference type="ChEBI" id="CHEBI:597326"/>
    </cofactor>
</comment>
<dbReference type="Proteomes" id="UP000632138">
    <property type="component" value="Unassembled WGS sequence"/>
</dbReference>
<evidence type="ECO:0000256" key="1">
    <source>
        <dbReference type="ARBA" id="ARBA00001933"/>
    </source>
</evidence>
<gene>
    <name evidence="5" type="ORF">JIG36_33235</name>
</gene>
<name>A0ABS2AKL3_9ACTN</name>
<dbReference type="InterPro" id="IPR015424">
    <property type="entry name" value="PyrdxlP-dep_Trfase"/>
</dbReference>